<evidence type="ECO:0000313" key="2">
    <source>
        <dbReference type="Proteomes" id="UP000054529"/>
    </source>
</evidence>
<sequence length="40" mass="5183">MYDADFDFFCRETDISFSYIYVDDLYVRKEKRYFYIYFSF</sequence>
<organism evidence="1 2">
    <name type="scientific">Candidatus Riesia pediculischaeffi PTSU</name>
    <dbReference type="NCBI Taxonomy" id="1401651"/>
    <lineage>
        <taxon>Bacteria</taxon>
        <taxon>Pseudomonadati</taxon>
        <taxon>Pseudomonadota</taxon>
        <taxon>Gammaproteobacteria</taxon>
        <taxon>Enterobacterales</taxon>
        <taxon>Enterobacteriaceae</taxon>
        <taxon>Candidatus Riesia</taxon>
    </lineage>
</organism>
<accession>A0A0C1S9E3</accession>
<name>A0A0C1S9E3_9ENTR</name>
<dbReference type="HOGENOM" id="CLU_3286638_0_0_6"/>
<evidence type="ECO:0000313" key="1">
    <source>
        <dbReference type="EMBL" id="KIE63886.1"/>
    </source>
</evidence>
<dbReference type="Proteomes" id="UP000054529">
    <property type="component" value="Unassembled WGS sequence"/>
</dbReference>
<proteinExistence type="predicted"/>
<protein>
    <submittedName>
        <fullName evidence="1">Uncharacterized protein</fullName>
    </submittedName>
</protein>
<reference evidence="1 2" key="1">
    <citation type="journal article" date="2014" name="G3 (Bethesda)">
        <title>Genome sequence of Candidatus Riesia pediculischaeffi, endosymbiont of chimpanzee lice, and genomic comparison of recently acquired endosymbionts from human and chimpanzee lice.</title>
        <authorList>
            <person name="Boyd B.M."/>
            <person name="Allen J.M."/>
            <person name="de Crecy-Lagard V."/>
            <person name="Reed D.L."/>
        </authorList>
    </citation>
    <scope>NUCLEOTIDE SEQUENCE [LARGE SCALE GENOMIC DNA]</scope>
    <source>
        <strain evidence="1 2">PTSU</strain>
    </source>
</reference>
<dbReference type="AlphaFoldDB" id="A0A0C1S9E3"/>
<gene>
    <name evidence="1" type="ORF">P689_12255</name>
</gene>
<dbReference type="EMBL" id="AWXV01000004">
    <property type="protein sequence ID" value="KIE63886.1"/>
    <property type="molecule type" value="Genomic_DNA"/>
</dbReference>
<comment type="caution">
    <text evidence="1">The sequence shown here is derived from an EMBL/GenBank/DDBJ whole genome shotgun (WGS) entry which is preliminary data.</text>
</comment>